<proteinExistence type="predicted"/>
<dbReference type="AlphaFoldDB" id="A0AAE3W287"/>
<comment type="caution">
    <text evidence="2">The sequence shown here is derived from an EMBL/GenBank/DDBJ whole genome shotgun (WGS) entry which is preliminary data.</text>
</comment>
<feature type="compositionally biased region" description="Low complexity" evidence="1">
    <location>
        <begin position="140"/>
        <end position="168"/>
    </location>
</feature>
<feature type="region of interest" description="Disordered" evidence="1">
    <location>
        <begin position="90"/>
        <end position="179"/>
    </location>
</feature>
<feature type="compositionally biased region" description="Pro residues" evidence="1">
    <location>
        <begin position="127"/>
        <end position="139"/>
    </location>
</feature>
<feature type="compositionally biased region" description="Polar residues" evidence="1">
    <location>
        <begin position="169"/>
        <end position="179"/>
    </location>
</feature>
<dbReference type="EMBL" id="JAUSUZ010000001">
    <property type="protein sequence ID" value="MDQ0367947.1"/>
    <property type="molecule type" value="Genomic_DNA"/>
</dbReference>
<name>A0AAE3W287_9ACTN</name>
<protein>
    <submittedName>
        <fullName evidence="2">Uncharacterized protein</fullName>
    </submittedName>
</protein>
<organism evidence="2 3">
    <name type="scientific">Catenuloplanes indicus</name>
    <dbReference type="NCBI Taxonomy" id="137267"/>
    <lineage>
        <taxon>Bacteria</taxon>
        <taxon>Bacillati</taxon>
        <taxon>Actinomycetota</taxon>
        <taxon>Actinomycetes</taxon>
        <taxon>Micromonosporales</taxon>
        <taxon>Micromonosporaceae</taxon>
        <taxon>Catenuloplanes</taxon>
    </lineage>
</organism>
<reference evidence="2 3" key="1">
    <citation type="submission" date="2023-07" db="EMBL/GenBank/DDBJ databases">
        <title>Sequencing the genomes of 1000 actinobacteria strains.</title>
        <authorList>
            <person name="Klenk H.-P."/>
        </authorList>
    </citation>
    <scope>NUCLEOTIDE SEQUENCE [LARGE SCALE GENOMIC DNA]</scope>
    <source>
        <strain evidence="2 3">DSM 44709</strain>
    </source>
</reference>
<gene>
    <name evidence="2" type="ORF">J2S42_004616</name>
</gene>
<keyword evidence="3" id="KW-1185">Reference proteome</keyword>
<evidence type="ECO:0000313" key="2">
    <source>
        <dbReference type="EMBL" id="MDQ0367947.1"/>
    </source>
</evidence>
<dbReference type="RefSeq" id="WP_307242301.1">
    <property type="nucleotide sequence ID" value="NZ_JAUSUZ010000001.1"/>
</dbReference>
<feature type="compositionally biased region" description="Low complexity" evidence="1">
    <location>
        <begin position="90"/>
        <end position="126"/>
    </location>
</feature>
<sequence>MPANVYRRMVDSRVWQEQRLPAVVLAATGLMAMIGMGSVAVAASGWSTISEVSVDGVTMTPGEGAPRIGVAVHTSGSPGAVPIATAAVSAAPGATGTPAPSAPATATPPVEASPTAVPVTPSAPAGSPDPVPAAPPGPAPADEAAPVATEVTSVAPTPTPAAPSLESAGTPSSTPAVTP</sequence>
<dbReference type="Proteomes" id="UP001240236">
    <property type="component" value="Unassembled WGS sequence"/>
</dbReference>
<accession>A0AAE3W287</accession>
<evidence type="ECO:0000256" key="1">
    <source>
        <dbReference type="SAM" id="MobiDB-lite"/>
    </source>
</evidence>
<evidence type="ECO:0000313" key="3">
    <source>
        <dbReference type="Proteomes" id="UP001240236"/>
    </source>
</evidence>